<evidence type="ECO:0000313" key="1">
    <source>
        <dbReference type="EMBL" id="PZR11984.1"/>
    </source>
</evidence>
<evidence type="ECO:0000313" key="2">
    <source>
        <dbReference type="Proteomes" id="UP000249061"/>
    </source>
</evidence>
<accession>A0A2W5V819</accession>
<organism evidence="1 2">
    <name type="scientific">Archangium gephyra</name>
    <dbReference type="NCBI Taxonomy" id="48"/>
    <lineage>
        <taxon>Bacteria</taxon>
        <taxon>Pseudomonadati</taxon>
        <taxon>Myxococcota</taxon>
        <taxon>Myxococcia</taxon>
        <taxon>Myxococcales</taxon>
        <taxon>Cystobacterineae</taxon>
        <taxon>Archangiaceae</taxon>
        <taxon>Archangium</taxon>
    </lineage>
</organism>
<gene>
    <name evidence="1" type="ORF">DI536_16805</name>
</gene>
<dbReference type="EMBL" id="QFQP01000013">
    <property type="protein sequence ID" value="PZR11984.1"/>
    <property type="molecule type" value="Genomic_DNA"/>
</dbReference>
<sequence length="79" mass="8440">MLQAKSQLPSVQSGAAFAGAMHVRQVTPQRLTSSLVTHSSPQAWRPVAQTHSCEVVLQAPGCGHCAAESQPDKHVEPRQ</sequence>
<comment type="caution">
    <text evidence="1">The sequence shown here is derived from an EMBL/GenBank/DDBJ whole genome shotgun (WGS) entry which is preliminary data.</text>
</comment>
<dbReference type="Proteomes" id="UP000249061">
    <property type="component" value="Unassembled WGS sequence"/>
</dbReference>
<protein>
    <submittedName>
        <fullName evidence="1">Uncharacterized protein</fullName>
    </submittedName>
</protein>
<reference evidence="1 2" key="1">
    <citation type="submission" date="2017-08" db="EMBL/GenBank/DDBJ databases">
        <title>Infants hospitalized years apart are colonized by the same room-sourced microbial strains.</title>
        <authorList>
            <person name="Brooks B."/>
            <person name="Olm M.R."/>
            <person name="Firek B.A."/>
            <person name="Baker R."/>
            <person name="Thomas B.C."/>
            <person name="Morowitz M.J."/>
            <person name="Banfield J.F."/>
        </authorList>
    </citation>
    <scope>NUCLEOTIDE SEQUENCE [LARGE SCALE GENOMIC DNA]</scope>
    <source>
        <strain evidence="1">S2_003_000_R2_14</strain>
    </source>
</reference>
<proteinExistence type="predicted"/>
<dbReference type="AlphaFoldDB" id="A0A2W5V819"/>
<name>A0A2W5V819_9BACT</name>